<evidence type="ECO:0000256" key="1">
    <source>
        <dbReference type="SAM" id="Coils"/>
    </source>
</evidence>
<protein>
    <submittedName>
        <fullName evidence="3">Uncharacterized protein</fullName>
    </submittedName>
</protein>
<dbReference type="AlphaFoldDB" id="A0A914S8M0"/>
<sequence>MQVINSHGDIIFQDQYREEEIEEFRELQRELEQNAKNCRILQFKLRKSERVRDQLETEKQHLEAKVRVHVILWAIMMIRNTMRLISSTRYGYTYVFCNCKHALRVGASSHKLV</sequence>
<dbReference type="PANTHER" id="PTHR15742:SF5">
    <property type="entry name" value="GIRDIN"/>
    <property type="match status" value="1"/>
</dbReference>
<evidence type="ECO:0000313" key="3">
    <source>
        <dbReference type="WBParaSite" id="PEQ_0001052601-mRNA-1"/>
    </source>
</evidence>
<proteinExistence type="predicted"/>
<dbReference type="WBParaSite" id="PEQ_0001052601-mRNA-1">
    <property type="protein sequence ID" value="PEQ_0001052601-mRNA-1"/>
    <property type="gene ID" value="PEQ_0001052601"/>
</dbReference>
<organism evidence="2 3">
    <name type="scientific">Parascaris equorum</name>
    <name type="common">Equine roundworm</name>
    <dbReference type="NCBI Taxonomy" id="6256"/>
    <lineage>
        <taxon>Eukaryota</taxon>
        <taxon>Metazoa</taxon>
        <taxon>Ecdysozoa</taxon>
        <taxon>Nematoda</taxon>
        <taxon>Chromadorea</taxon>
        <taxon>Rhabditida</taxon>
        <taxon>Spirurina</taxon>
        <taxon>Ascaridomorpha</taxon>
        <taxon>Ascaridoidea</taxon>
        <taxon>Ascarididae</taxon>
        <taxon>Parascaris</taxon>
    </lineage>
</organism>
<accession>A0A914S8M0</accession>
<evidence type="ECO:0000313" key="2">
    <source>
        <dbReference type="Proteomes" id="UP000887564"/>
    </source>
</evidence>
<reference evidence="3" key="1">
    <citation type="submission" date="2022-11" db="UniProtKB">
        <authorList>
            <consortium name="WormBaseParasite"/>
        </authorList>
    </citation>
    <scope>IDENTIFICATION</scope>
</reference>
<feature type="coiled-coil region" evidence="1">
    <location>
        <begin position="17"/>
        <end position="65"/>
    </location>
</feature>
<dbReference type="InterPro" id="IPR049885">
    <property type="entry name" value="MTCL1-3"/>
</dbReference>
<name>A0A914S8M0_PAREQ</name>
<keyword evidence="1" id="KW-0175">Coiled coil</keyword>
<dbReference type="Proteomes" id="UP000887564">
    <property type="component" value="Unplaced"/>
</dbReference>
<dbReference type="PANTHER" id="PTHR15742">
    <property type="entry name" value="GIRDIN"/>
    <property type="match status" value="1"/>
</dbReference>
<keyword evidence="2" id="KW-1185">Reference proteome</keyword>